<evidence type="ECO:0000256" key="1">
    <source>
        <dbReference type="SAM" id="SignalP"/>
    </source>
</evidence>
<dbReference type="RefSeq" id="WP_187027413.1">
    <property type="nucleotide sequence ID" value="NZ_JACRUP010000031.1"/>
</dbReference>
<dbReference type="NCBIfam" id="TIGR04219">
    <property type="entry name" value="OMP_w_GlyGly"/>
    <property type="match status" value="1"/>
</dbReference>
<organism evidence="2 3">
    <name type="scientific">Vibrio metschnikovii</name>
    <dbReference type="NCBI Taxonomy" id="28172"/>
    <lineage>
        <taxon>Bacteria</taxon>
        <taxon>Pseudomonadati</taxon>
        <taxon>Pseudomonadota</taxon>
        <taxon>Gammaproteobacteria</taxon>
        <taxon>Vibrionales</taxon>
        <taxon>Vibrionaceae</taxon>
        <taxon>Vibrio</taxon>
    </lineage>
</organism>
<dbReference type="Proteomes" id="UP000615796">
    <property type="component" value="Unassembled WGS sequence"/>
</dbReference>
<feature type="signal peptide" evidence="1">
    <location>
        <begin position="1"/>
        <end position="21"/>
    </location>
</feature>
<gene>
    <name evidence="2" type="ORF">H8Q88_20570</name>
</gene>
<reference evidence="2" key="1">
    <citation type="submission" date="2020-08" db="EMBL/GenBank/DDBJ databases">
        <title>Genome Sequencing and Pan-Genome Analysis of Migratory bird Vibrio Strains, Inner Mongolia.</title>
        <authorList>
            <person name="Zheng L."/>
        </authorList>
    </citation>
    <scope>NUCLEOTIDE SEQUENCE</scope>
    <source>
        <strain evidence="2">M13F</strain>
    </source>
</reference>
<dbReference type="AlphaFoldDB" id="A0A9X0RDG4"/>
<evidence type="ECO:0000313" key="3">
    <source>
        <dbReference type="Proteomes" id="UP000615796"/>
    </source>
</evidence>
<keyword evidence="3" id="KW-1185">Reference proteome</keyword>
<sequence>MNRIKTILCGVAVCVSSSALAEEAAYGVKVGAEMWWGKTKIDNVRYDTAQVPVISFAVEHSFDYWPNMSFRYSHVDAQTVAFDKYDYTLYYRLLDRQSLRFNAGVMLSQYRSTDYRAPDNQHYDFNDLTFNWFGYAELSIPNSNVDIIGQIDFGESKGIKSADMTAGIQYVIDNPTYPLSLKAGYRVIDLEFTNLATQSPQTSESLVFVDGWFIGAEMRF</sequence>
<feature type="chain" id="PRO_5040891314" evidence="1">
    <location>
        <begin position="22"/>
        <end position="220"/>
    </location>
</feature>
<dbReference type="InterPro" id="IPR026387">
    <property type="entry name" value="OMP_w_GlyGly"/>
</dbReference>
<comment type="caution">
    <text evidence="2">The sequence shown here is derived from an EMBL/GenBank/DDBJ whole genome shotgun (WGS) entry which is preliminary data.</text>
</comment>
<accession>A0A9X0RDG4</accession>
<dbReference type="EMBL" id="JACRUP010000031">
    <property type="protein sequence ID" value="MBC5853276.1"/>
    <property type="molecule type" value="Genomic_DNA"/>
</dbReference>
<proteinExistence type="predicted"/>
<keyword evidence="1" id="KW-0732">Signal</keyword>
<protein>
    <submittedName>
        <fullName evidence="2">TIGR04219 family outer membrane beta-barrel protein</fullName>
    </submittedName>
</protein>
<evidence type="ECO:0000313" key="2">
    <source>
        <dbReference type="EMBL" id="MBC5853276.1"/>
    </source>
</evidence>
<name>A0A9X0RDG4_VIBME</name>